<sequence>MNLRHENIVNVLGVNMCEGSRGDALIVMELVSTRTLQSVLDDVNRDISLMDRLRFASEIARAIDYLHVNNVVHLDVKPRNVLMTEDDRCKLADFGSLTKTCSGAPKEDVEYTQLLGDLIFA</sequence>
<dbReference type="VEuPathDB" id="VectorBase:BGLAX_049245"/>
<keyword evidence="3" id="KW-0808">Transferase</keyword>
<gene>
    <name evidence="10" type="primary">106052020</name>
</gene>
<dbReference type="VEuPathDB" id="VectorBase:BGLB036685"/>
<reference evidence="10" key="1">
    <citation type="submission" date="2020-05" db="UniProtKB">
        <authorList>
            <consortium name="EnsemblMetazoa"/>
        </authorList>
    </citation>
    <scope>IDENTIFICATION</scope>
    <source>
        <strain evidence="10">BB02</strain>
    </source>
</reference>
<dbReference type="PANTHER" id="PTHR44329:SF285">
    <property type="entry name" value="V-MOS MOLONEY MURINE SARCOMA VIRAL ONCO HOMOLOG"/>
    <property type="match status" value="1"/>
</dbReference>
<accession>A0A2C9LZK6</accession>
<evidence type="ECO:0000313" key="10">
    <source>
        <dbReference type="EnsemblMetazoa" id="BGLB036685-PA"/>
    </source>
</evidence>
<evidence type="ECO:0000256" key="6">
    <source>
        <dbReference type="ARBA" id="ARBA00022840"/>
    </source>
</evidence>
<dbReference type="SMART" id="SM00220">
    <property type="entry name" value="S_TKc"/>
    <property type="match status" value="1"/>
</dbReference>
<evidence type="ECO:0000256" key="1">
    <source>
        <dbReference type="ARBA" id="ARBA00012513"/>
    </source>
</evidence>
<dbReference type="Pfam" id="PF07714">
    <property type="entry name" value="PK_Tyr_Ser-Thr"/>
    <property type="match status" value="1"/>
</dbReference>
<dbReference type="PANTHER" id="PTHR44329">
    <property type="entry name" value="SERINE/THREONINE-PROTEIN KINASE TNNI3K-RELATED"/>
    <property type="match status" value="1"/>
</dbReference>
<keyword evidence="6" id="KW-0067">ATP-binding</keyword>
<dbReference type="OrthoDB" id="4062651at2759"/>
<name>A0A2C9LZK6_BIOGL</name>
<evidence type="ECO:0000313" key="11">
    <source>
        <dbReference type="Proteomes" id="UP000076420"/>
    </source>
</evidence>
<dbReference type="STRING" id="6526.A0A2C9LZK6"/>
<evidence type="ECO:0000256" key="8">
    <source>
        <dbReference type="ARBA" id="ARBA00048679"/>
    </source>
</evidence>
<dbReference type="Gene3D" id="1.10.510.10">
    <property type="entry name" value="Transferase(Phosphotransferase) domain 1"/>
    <property type="match status" value="1"/>
</dbReference>
<dbReference type="EnsemblMetazoa" id="BGLB036685-RA">
    <property type="protein sequence ID" value="BGLB036685-PA"/>
    <property type="gene ID" value="BGLB036685"/>
</dbReference>
<feature type="domain" description="Protein kinase" evidence="9">
    <location>
        <begin position="1"/>
        <end position="121"/>
    </location>
</feature>
<dbReference type="InterPro" id="IPR051681">
    <property type="entry name" value="Ser/Thr_Kinases-Pseudokinases"/>
</dbReference>
<dbReference type="SUPFAM" id="SSF56112">
    <property type="entry name" value="Protein kinase-like (PK-like)"/>
    <property type="match status" value="1"/>
</dbReference>
<keyword evidence="2" id="KW-0723">Serine/threonine-protein kinase</keyword>
<keyword evidence="5" id="KW-0418">Kinase</keyword>
<dbReference type="InterPro" id="IPR001245">
    <property type="entry name" value="Ser-Thr/Tyr_kinase_cat_dom"/>
</dbReference>
<dbReference type="Proteomes" id="UP000076420">
    <property type="component" value="Unassembled WGS sequence"/>
</dbReference>
<evidence type="ECO:0000259" key="9">
    <source>
        <dbReference type="PROSITE" id="PS50011"/>
    </source>
</evidence>
<evidence type="ECO:0000256" key="5">
    <source>
        <dbReference type="ARBA" id="ARBA00022777"/>
    </source>
</evidence>
<comment type="catalytic activity">
    <reaction evidence="8">
        <text>L-seryl-[protein] + ATP = O-phospho-L-seryl-[protein] + ADP + H(+)</text>
        <dbReference type="Rhea" id="RHEA:17989"/>
        <dbReference type="Rhea" id="RHEA-COMP:9863"/>
        <dbReference type="Rhea" id="RHEA-COMP:11604"/>
        <dbReference type="ChEBI" id="CHEBI:15378"/>
        <dbReference type="ChEBI" id="CHEBI:29999"/>
        <dbReference type="ChEBI" id="CHEBI:30616"/>
        <dbReference type="ChEBI" id="CHEBI:83421"/>
        <dbReference type="ChEBI" id="CHEBI:456216"/>
        <dbReference type="EC" id="2.7.11.1"/>
    </reaction>
</comment>
<evidence type="ECO:0000256" key="7">
    <source>
        <dbReference type="ARBA" id="ARBA00047899"/>
    </source>
</evidence>
<dbReference type="PROSITE" id="PS00108">
    <property type="entry name" value="PROTEIN_KINASE_ST"/>
    <property type="match status" value="1"/>
</dbReference>
<evidence type="ECO:0000256" key="2">
    <source>
        <dbReference type="ARBA" id="ARBA00022527"/>
    </source>
</evidence>
<protein>
    <recommendedName>
        <fullName evidence="1">non-specific serine/threonine protein kinase</fullName>
        <ecNumber evidence="1">2.7.11.1</ecNumber>
    </recommendedName>
</protein>
<comment type="catalytic activity">
    <reaction evidence="7">
        <text>L-threonyl-[protein] + ATP = O-phospho-L-threonyl-[protein] + ADP + H(+)</text>
        <dbReference type="Rhea" id="RHEA:46608"/>
        <dbReference type="Rhea" id="RHEA-COMP:11060"/>
        <dbReference type="Rhea" id="RHEA-COMP:11605"/>
        <dbReference type="ChEBI" id="CHEBI:15378"/>
        <dbReference type="ChEBI" id="CHEBI:30013"/>
        <dbReference type="ChEBI" id="CHEBI:30616"/>
        <dbReference type="ChEBI" id="CHEBI:61977"/>
        <dbReference type="ChEBI" id="CHEBI:456216"/>
        <dbReference type="EC" id="2.7.11.1"/>
    </reaction>
</comment>
<dbReference type="KEGG" id="bgt:106052020"/>
<keyword evidence="4" id="KW-0547">Nucleotide-binding</keyword>
<evidence type="ECO:0000256" key="3">
    <source>
        <dbReference type="ARBA" id="ARBA00022679"/>
    </source>
</evidence>
<proteinExistence type="predicted"/>
<organism evidence="10 11">
    <name type="scientific">Biomphalaria glabrata</name>
    <name type="common">Bloodfluke planorb</name>
    <name type="synonym">Freshwater snail</name>
    <dbReference type="NCBI Taxonomy" id="6526"/>
    <lineage>
        <taxon>Eukaryota</taxon>
        <taxon>Metazoa</taxon>
        <taxon>Spiralia</taxon>
        <taxon>Lophotrochozoa</taxon>
        <taxon>Mollusca</taxon>
        <taxon>Gastropoda</taxon>
        <taxon>Heterobranchia</taxon>
        <taxon>Euthyneura</taxon>
        <taxon>Panpulmonata</taxon>
        <taxon>Hygrophila</taxon>
        <taxon>Lymnaeoidea</taxon>
        <taxon>Planorbidae</taxon>
        <taxon>Biomphalaria</taxon>
    </lineage>
</organism>
<dbReference type="InterPro" id="IPR008271">
    <property type="entry name" value="Ser/Thr_kinase_AS"/>
</dbReference>
<dbReference type="EC" id="2.7.11.1" evidence="1"/>
<dbReference type="GO" id="GO:0005524">
    <property type="term" value="F:ATP binding"/>
    <property type="evidence" value="ECO:0007669"/>
    <property type="project" value="UniProtKB-KW"/>
</dbReference>
<dbReference type="PROSITE" id="PS50011">
    <property type="entry name" value="PROTEIN_KINASE_DOM"/>
    <property type="match status" value="1"/>
</dbReference>
<dbReference type="InterPro" id="IPR011009">
    <property type="entry name" value="Kinase-like_dom_sf"/>
</dbReference>
<dbReference type="InterPro" id="IPR000719">
    <property type="entry name" value="Prot_kinase_dom"/>
</dbReference>
<evidence type="ECO:0000256" key="4">
    <source>
        <dbReference type="ARBA" id="ARBA00022741"/>
    </source>
</evidence>
<dbReference type="AlphaFoldDB" id="A0A2C9LZK6"/>
<dbReference type="GO" id="GO:0004674">
    <property type="term" value="F:protein serine/threonine kinase activity"/>
    <property type="evidence" value="ECO:0007669"/>
    <property type="project" value="UniProtKB-KW"/>
</dbReference>